<dbReference type="EMBL" id="CP003811">
    <property type="protein sequence ID" value="AIQ91098.1"/>
    <property type="molecule type" value="Genomic_DNA"/>
</dbReference>
<dbReference type="AlphaFoldDB" id="A0A089NZ60"/>
<feature type="domain" description="Zinc finger/thioredoxin putative" evidence="2">
    <location>
        <begin position="4"/>
        <end position="39"/>
    </location>
</feature>
<dbReference type="HOGENOM" id="CLU_079564_0_0_5"/>
<dbReference type="Pfam" id="PF13717">
    <property type="entry name" value="Zn_ribbon_4"/>
    <property type="match status" value="1"/>
</dbReference>
<feature type="compositionally biased region" description="Basic residues" evidence="1">
    <location>
        <begin position="87"/>
        <end position="100"/>
    </location>
</feature>
<evidence type="ECO:0000259" key="2">
    <source>
        <dbReference type="Pfam" id="PF13717"/>
    </source>
</evidence>
<dbReference type="InterPro" id="IPR011723">
    <property type="entry name" value="Znf/thioredoxin_put"/>
</dbReference>
<gene>
    <name evidence="3" type="ORF">MOC_3343</name>
</gene>
<sequence>MRRMLIACPSCASEYRIDASKVGMEGRSVRCAACRETWFITPADVLAGHEAELAARAEADPLADAAWEEATASVRTAADVPAPTVPRKARRSKSAGKGRRAIPGLSPSLAFGLVLLASLPLACLARTSVVKAAPQTASLFARVGLPVNIRGIEIRDVVAFTNPAEDGHPAELVVEGDLVGVARKDAAVAPLNVEIRDAGGRTIRTFSVAPPRAVLAATETARFRASLSAPPSDGRAILVRFADASGARPDARVAASER</sequence>
<dbReference type="NCBIfam" id="TIGR02098">
    <property type="entry name" value="MJ0042_CXXC"/>
    <property type="match status" value="1"/>
</dbReference>
<proteinExistence type="predicted"/>
<protein>
    <submittedName>
        <fullName evidence="3">MJ0042 family finger-like protein</fullName>
    </submittedName>
</protein>
<organism evidence="3 4">
    <name type="scientific">Methylobacterium oryzae CBMB20</name>
    <dbReference type="NCBI Taxonomy" id="693986"/>
    <lineage>
        <taxon>Bacteria</taxon>
        <taxon>Pseudomonadati</taxon>
        <taxon>Pseudomonadota</taxon>
        <taxon>Alphaproteobacteria</taxon>
        <taxon>Hyphomicrobiales</taxon>
        <taxon>Methylobacteriaceae</taxon>
        <taxon>Methylobacterium</taxon>
    </lineage>
</organism>
<dbReference type="Proteomes" id="UP000029492">
    <property type="component" value="Chromosome"/>
</dbReference>
<keyword evidence="4" id="KW-1185">Reference proteome</keyword>
<evidence type="ECO:0000313" key="3">
    <source>
        <dbReference type="EMBL" id="AIQ91098.1"/>
    </source>
</evidence>
<evidence type="ECO:0000256" key="1">
    <source>
        <dbReference type="SAM" id="MobiDB-lite"/>
    </source>
</evidence>
<dbReference type="eggNOG" id="ENOG5032ZVA">
    <property type="taxonomic scope" value="Bacteria"/>
</dbReference>
<reference evidence="3 4" key="1">
    <citation type="journal article" date="2014" name="PLoS ONE">
        <title>Genome Information of Methylobacterium oryzae, a Plant-Probiotic Methylotroph in the Phyllosphere.</title>
        <authorList>
            <person name="Kwak M.J."/>
            <person name="Jeong H."/>
            <person name="Madhaiyan M."/>
            <person name="Lee Y."/>
            <person name="Sa T.M."/>
            <person name="Oh T.K."/>
            <person name="Kim J.F."/>
        </authorList>
    </citation>
    <scope>NUCLEOTIDE SEQUENCE [LARGE SCALE GENOMIC DNA]</scope>
    <source>
        <strain evidence="3 4">CBMB20</strain>
    </source>
</reference>
<accession>A0A089NZ60</accession>
<evidence type="ECO:0000313" key="4">
    <source>
        <dbReference type="Proteomes" id="UP000029492"/>
    </source>
</evidence>
<dbReference type="STRING" id="693986.MOC_3343"/>
<dbReference type="KEGG" id="mor:MOC_3343"/>
<name>A0A089NZ60_9HYPH</name>
<feature type="region of interest" description="Disordered" evidence="1">
    <location>
        <begin position="77"/>
        <end position="100"/>
    </location>
</feature>